<accession>A0A2I0T3H2</accession>
<gene>
    <name evidence="2" type="ORF">llap_21353</name>
</gene>
<feature type="compositionally biased region" description="Basic and acidic residues" evidence="1">
    <location>
        <begin position="9"/>
        <end position="20"/>
    </location>
</feature>
<evidence type="ECO:0000313" key="2">
    <source>
        <dbReference type="EMBL" id="PKU28343.1"/>
    </source>
</evidence>
<dbReference type="AlphaFoldDB" id="A0A2I0T3H2"/>
<name>A0A2I0T3H2_LIMLA</name>
<proteinExistence type="predicted"/>
<evidence type="ECO:0000256" key="1">
    <source>
        <dbReference type="SAM" id="MobiDB-lite"/>
    </source>
</evidence>
<dbReference type="Proteomes" id="UP000233556">
    <property type="component" value="Unassembled WGS sequence"/>
</dbReference>
<reference evidence="3" key="2">
    <citation type="submission" date="2017-12" db="EMBL/GenBank/DDBJ databases">
        <title>Genome sequence of the Bar-tailed Godwit (Limosa lapponica baueri).</title>
        <authorList>
            <person name="Lima N.C.B."/>
            <person name="Parody-Merino A.M."/>
            <person name="Battley P.F."/>
            <person name="Fidler A.E."/>
            <person name="Prosdocimi F."/>
        </authorList>
    </citation>
    <scope>NUCLEOTIDE SEQUENCE [LARGE SCALE GENOMIC DNA]</scope>
</reference>
<protein>
    <submittedName>
        <fullName evidence="2">Uncharacterized protein</fullName>
    </submittedName>
</protein>
<evidence type="ECO:0000313" key="3">
    <source>
        <dbReference type="Proteomes" id="UP000233556"/>
    </source>
</evidence>
<dbReference type="OrthoDB" id="63891at2759"/>
<sequence>MEFNPAKWRNQEGEDTGLKEADRRLAADLSELSVDGEEVDQEELDFIGTEQKFMAEEFLDLQGMKRFPVF</sequence>
<reference evidence="3" key="1">
    <citation type="submission" date="2017-11" db="EMBL/GenBank/DDBJ databases">
        <authorList>
            <person name="Lima N.C."/>
            <person name="Parody-Merino A.M."/>
            <person name="Battley P.F."/>
            <person name="Fidler A.E."/>
            <person name="Prosdocimi F."/>
        </authorList>
    </citation>
    <scope>NUCLEOTIDE SEQUENCE [LARGE SCALE GENOMIC DNA]</scope>
</reference>
<keyword evidence="3" id="KW-1185">Reference proteome</keyword>
<dbReference type="EMBL" id="KZ521033">
    <property type="protein sequence ID" value="PKU28343.1"/>
    <property type="molecule type" value="Genomic_DNA"/>
</dbReference>
<organism evidence="2 3">
    <name type="scientific">Limosa lapponica baueri</name>
    <dbReference type="NCBI Taxonomy" id="1758121"/>
    <lineage>
        <taxon>Eukaryota</taxon>
        <taxon>Metazoa</taxon>
        <taxon>Chordata</taxon>
        <taxon>Craniata</taxon>
        <taxon>Vertebrata</taxon>
        <taxon>Euteleostomi</taxon>
        <taxon>Archelosauria</taxon>
        <taxon>Archosauria</taxon>
        <taxon>Dinosauria</taxon>
        <taxon>Saurischia</taxon>
        <taxon>Theropoda</taxon>
        <taxon>Coelurosauria</taxon>
        <taxon>Aves</taxon>
        <taxon>Neognathae</taxon>
        <taxon>Neoaves</taxon>
        <taxon>Charadriiformes</taxon>
        <taxon>Scolopacidae</taxon>
        <taxon>Limosa</taxon>
    </lineage>
</organism>
<feature type="region of interest" description="Disordered" evidence="1">
    <location>
        <begin position="1"/>
        <end position="20"/>
    </location>
</feature>